<dbReference type="InterPro" id="IPR032466">
    <property type="entry name" value="Metal_Hydrolase"/>
</dbReference>
<comment type="similarity">
    <text evidence="2">Belongs to the metallo-dependent hydrolases superfamily. Peptidase M19 family.</text>
</comment>
<comment type="cofactor">
    <cofactor evidence="2">
        <name>Zn(2+)</name>
        <dbReference type="ChEBI" id="CHEBI:29105"/>
    </cofactor>
</comment>
<keyword evidence="1 2" id="KW-0224">Dipeptidase</keyword>
<keyword evidence="2" id="KW-0645">Protease</keyword>
<dbReference type="EMBL" id="JBFXLT010000139">
    <property type="protein sequence ID" value="KAL2803406.1"/>
    <property type="molecule type" value="Genomic_DNA"/>
</dbReference>
<dbReference type="Gene3D" id="3.20.20.140">
    <property type="entry name" value="Metal-dependent hydrolases"/>
    <property type="match status" value="1"/>
</dbReference>
<comment type="catalytic activity">
    <reaction evidence="2">
        <text>an L-aminoacyl-L-amino acid + H2O = 2 an L-alpha-amino acid</text>
        <dbReference type="Rhea" id="RHEA:48940"/>
        <dbReference type="ChEBI" id="CHEBI:15377"/>
        <dbReference type="ChEBI" id="CHEBI:59869"/>
        <dbReference type="ChEBI" id="CHEBI:77460"/>
        <dbReference type="EC" id="3.4.13.19"/>
    </reaction>
</comment>
<evidence type="ECO:0000256" key="2">
    <source>
        <dbReference type="RuleBase" id="RU341113"/>
    </source>
</evidence>
<dbReference type="Proteomes" id="UP001610334">
    <property type="component" value="Unassembled WGS sequence"/>
</dbReference>
<keyword evidence="2" id="KW-0862">Zinc</keyword>
<organism evidence="3 4">
    <name type="scientific">Aspergillus granulosus</name>
    <dbReference type="NCBI Taxonomy" id="176169"/>
    <lineage>
        <taxon>Eukaryota</taxon>
        <taxon>Fungi</taxon>
        <taxon>Dikarya</taxon>
        <taxon>Ascomycota</taxon>
        <taxon>Pezizomycotina</taxon>
        <taxon>Eurotiomycetes</taxon>
        <taxon>Eurotiomycetidae</taxon>
        <taxon>Eurotiales</taxon>
        <taxon>Aspergillaceae</taxon>
        <taxon>Aspergillus</taxon>
        <taxon>Aspergillus subgen. Nidulantes</taxon>
    </lineage>
</organism>
<dbReference type="SUPFAM" id="SSF51556">
    <property type="entry name" value="Metallo-dependent hydrolases"/>
    <property type="match status" value="1"/>
</dbReference>
<keyword evidence="2" id="KW-0479">Metal-binding</keyword>
<dbReference type="PROSITE" id="PS51365">
    <property type="entry name" value="RENAL_DIPEPTIDASE_2"/>
    <property type="match status" value="1"/>
</dbReference>
<keyword evidence="4" id="KW-1185">Reference proteome</keyword>
<dbReference type="PANTHER" id="PTHR10443:SF12">
    <property type="entry name" value="DIPEPTIDASE"/>
    <property type="match status" value="1"/>
</dbReference>
<name>A0ABR4GWK8_9EURO</name>
<keyword evidence="2" id="KW-0482">Metalloprotease</keyword>
<evidence type="ECO:0000313" key="3">
    <source>
        <dbReference type="EMBL" id="KAL2803406.1"/>
    </source>
</evidence>
<proteinExistence type="inferred from homology"/>
<dbReference type="EC" id="3.4.13.19" evidence="2"/>
<dbReference type="CDD" id="cd01301">
    <property type="entry name" value="rDP_like"/>
    <property type="match status" value="1"/>
</dbReference>
<dbReference type="Pfam" id="PF01244">
    <property type="entry name" value="Peptidase_M19"/>
    <property type="match status" value="1"/>
</dbReference>
<reference evidence="3 4" key="1">
    <citation type="submission" date="2024-07" db="EMBL/GenBank/DDBJ databases">
        <title>Section-level genome sequencing and comparative genomics of Aspergillus sections Usti and Cavernicolus.</title>
        <authorList>
            <consortium name="Lawrence Berkeley National Laboratory"/>
            <person name="Nybo J.L."/>
            <person name="Vesth T.C."/>
            <person name="Theobald S."/>
            <person name="Frisvad J.C."/>
            <person name="Larsen T.O."/>
            <person name="Kjaerboelling I."/>
            <person name="Rothschild-Mancinelli K."/>
            <person name="Lyhne E.K."/>
            <person name="Kogle M.E."/>
            <person name="Barry K."/>
            <person name="Clum A."/>
            <person name="Na H."/>
            <person name="Ledsgaard L."/>
            <person name="Lin J."/>
            <person name="Lipzen A."/>
            <person name="Kuo A."/>
            <person name="Riley R."/>
            <person name="Mondo S."/>
            <person name="Labutti K."/>
            <person name="Haridas S."/>
            <person name="Pangalinan J."/>
            <person name="Salamov A.A."/>
            <person name="Simmons B.A."/>
            <person name="Magnuson J.K."/>
            <person name="Chen J."/>
            <person name="Drula E."/>
            <person name="Henrissat B."/>
            <person name="Wiebenga A."/>
            <person name="Lubbers R.J."/>
            <person name="Gomes A.C."/>
            <person name="Makela M.R."/>
            <person name="Stajich J."/>
            <person name="Grigoriev I.V."/>
            <person name="Mortensen U.H."/>
            <person name="De Vries R.P."/>
            <person name="Baker S.E."/>
            <person name="Andersen M.R."/>
        </authorList>
    </citation>
    <scope>NUCLEOTIDE SEQUENCE [LARGE SCALE GENOMIC DNA]</scope>
    <source>
        <strain evidence="3 4">CBS 588.65</strain>
    </source>
</reference>
<evidence type="ECO:0000313" key="4">
    <source>
        <dbReference type="Proteomes" id="UP001610334"/>
    </source>
</evidence>
<comment type="caution">
    <text evidence="3">The sequence shown here is derived from an EMBL/GenBank/DDBJ whole genome shotgun (WGS) entry which is preliminary data.</text>
</comment>
<keyword evidence="2" id="KW-0378">Hydrolase</keyword>
<dbReference type="InterPro" id="IPR008257">
    <property type="entry name" value="Pept_M19"/>
</dbReference>
<dbReference type="PANTHER" id="PTHR10443">
    <property type="entry name" value="MICROSOMAL DIPEPTIDASE"/>
    <property type="match status" value="1"/>
</dbReference>
<accession>A0ABR4GWK8</accession>
<gene>
    <name evidence="3" type="ORF">BJX63DRAFT_67678</name>
</gene>
<evidence type="ECO:0000256" key="1">
    <source>
        <dbReference type="ARBA" id="ARBA00022997"/>
    </source>
</evidence>
<protein>
    <recommendedName>
        <fullName evidence="2">Dipeptidase</fullName>
        <ecNumber evidence="2">3.4.13.19</ecNumber>
    </recommendedName>
</protein>
<sequence length="415" mass="45966">MEKPAPELPQHDPAVSLAALERPSWKRRIAGVVAAGLLAWYGLTRLQPCGTVRDPVEQVLSLQPLTDGHNDFPFFLRAFYGDRIYQSNFSDQISLPFQVDFPRLAQGRLRGQFWSVYIGCNETHPEPDYVYVHDTLQQIDLVHRLAERYPEHLEIVPDSTAFRRTFETSPSKIASFLGVEGLHQIGSSPATLRLYHSLGVRYTTLTHVCHNEYADSATPTTPRHNGLSTAGRKIVHEMNRLGMAVDLAHVSAKTMHDALDISKAPVIFSHSSAYALCPHPRNVPDNVLHRLAENGGIIMITFFPEYTRCDDPASATLSDVADHIQYVGELIGYQYVGLGSDFDGMATAITGLEDVSKYPDLIKELLSRGVSVEDVAGVIGGNILRVMGDIENVSKQMIEDGITPLEDAEVRAAFF</sequence>